<organism evidence="2">
    <name type="scientific">Opuntia streptacantha</name>
    <name type="common">Prickly pear cactus</name>
    <name type="synonym">Opuntia cardona</name>
    <dbReference type="NCBI Taxonomy" id="393608"/>
    <lineage>
        <taxon>Eukaryota</taxon>
        <taxon>Viridiplantae</taxon>
        <taxon>Streptophyta</taxon>
        <taxon>Embryophyta</taxon>
        <taxon>Tracheophyta</taxon>
        <taxon>Spermatophyta</taxon>
        <taxon>Magnoliopsida</taxon>
        <taxon>eudicotyledons</taxon>
        <taxon>Gunneridae</taxon>
        <taxon>Pentapetalae</taxon>
        <taxon>Caryophyllales</taxon>
        <taxon>Cactineae</taxon>
        <taxon>Cactaceae</taxon>
        <taxon>Opuntioideae</taxon>
        <taxon>Opuntia</taxon>
    </lineage>
</organism>
<feature type="transmembrane region" description="Helical" evidence="1">
    <location>
        <begin position="47"/>
        <end position="66"/>
    </location>
</feature>
<proteinExistence type="predicted"/>
<evidence type="ECO:0000313" key="2">
    <source>
        <dbReference type="EMBL" id="MBA4652220.1"/>
    </source>
</evidence>
<dbReference type="EMBL" id="GISG01173625">
    <property type="protein sequence ID" value="MBA4652219.1"/>
    <property type="molecule type" value="Transcribed_RNA"/>
</dbReference>
<dbReference type="EMBL" id="GISG01173628">
    <property type="protein sequence ID" value="MBA4652222.1"/>
    <property type="molecule type" value="Transcribed_RNA"/>
</dbReference>
<keyword evidence="1" id="KW-1133">Transmembrane helix</keyword>
<reference evidence="2" key="2">
    <citation type="submission" date="2020-07" db="EMBL/GenBank/DDBJ databases">
        <authorList>
            <person name="Vera ALvarez R."/>
            <person name="Arias-Moreno D.M."/>
            <person name="Jimenez-Jacinto V."/>
            <person name="Jimenez-Bremont J.F."/>
            <person name="Swaminathan K."/>
            <person name="Moose S.P."/>
            <person name="Guerrero-Gonzalez M.L."/>
            <person name="Marino-Ramirez L."/>
            <person name="Landsman D."/>
            <person name="Rodriguez-Kessler M."/>
            <person name="Delgado-Sanchez P."/>
        </authorList>
    </citation>
    <scope>NUCLEOTIDE SEQUENCE</scope>
    <source>
        <tissue evidence="2">Cladode</tissue>
    </source>
</reference>
<sequence>MEKQQKLDKRIRQPSNQFWGPCEMASRSWEFSSLWPFSKVIEVAPPMHTIVPIILAMVLSFFKLISSNPRMEAIRKVMAGTKLNMAVAADVATKYKPSMFKF</sequence>
<evidence type="ECO:0000256" key="1">
    <source>
        <dbReference type="SAM" id="Phobius"/>
    </source>
</evidence>
<accession>A0A7C9DUJ2</accession>
<name>A0A7C9DUJ2_OPUST</name>
<protein>
    <submittedName>
        <fullName evidence="2">Uncharacterized protein</fullName>
    </submittedName>
</protein>
<keyword evidence="1" id="KW-0812">Transmembrane</keyword>
<dbReference type="EMBL" id="GISG01173626">
    <property type="protein sequence ID" value="MBA4652220.1"/>
    <property type="molecule type" value="Transcribed_RNA"/>
</dbReference>
<dbReference type="AlphaFoldDB" id="A0A7C9DUJ2"/>
<reference evidence="2" key="1">
    <citation type="journal article" date="2013" name="J. Plant Res.">
        <title>Effect of fungi and light on seed germination of three Opuntia species from semiarid lands of central Mexico.</title>
        <authorList>
            <person name="Delgado-Sanchez P."/>
            <person name="Jimenez-Bremont J.F."/>
            <person name="Guerrero-Gonzalez Mde L."/>
            <person name="Flores J."/>
        </authorList>
    </citation>
    <scope>NUCLEOTIDE SEQUENCE</scope>
    <source>
        <tissue evidence="2">Cladode</tissue>
    </source>
</reference>
<dbReference type="EMBL" id="GISG01173627">
    <property type="protein sequence ID" value="MBA4652221.1"/>
    <property type="molecule type" value="Transcribed_RNA"/>
</dbReference>
<keyword evidence="1" id="KW-0472">Membrane</keyword>